<reference evidence="1 2" key="1">
    <citation type="submission" date="2014-04" db="EMBL/GenBank/DDBJ databases">
        <authorList>
            <consortium name="DOE Joint Genome Institute"/>
            <person name="Kuo A."/>
            <person name="Kohler A."/>
            <person name="Costa M.D."/>
            <person name="Nagy L.G."/>
            <person name="Floudas D."/>
            <person name="Copeland A."/>
            <person name="Barry K.W."/>
            <person name="Cichocki N."/>
            <person name="Veneault-Fourrey C."/>
            <person name="LaButti K."/>
            <person name="Lindquist E.A."/>
            <person name="Lipzen A."/>
            <person name="Lundell T."/>
            <person name="Morin E."/>
            <person name="Murat C."/>
            <person name="Sun H."/>
            <person name="Tunlid A."/>
            <person name="Henrissat B."/>
            <person name="Grigoriev I.V."/>
            <person name="Hibbett D.S."/>
            <person name="Martin F."/>
            <person name="Nordberg H.P."/>
            <person name="Cantor M.N."/>
            <person name="Hua S.X."/>
        </authorList>
    </citation>
    <scope>NUCLEOTIDE SEQUENCE [LARGE SCALE GENOMIC DNA]</scope>
    <source>
        <strain evidence="1 2">441</strain>
    </source>
</reference>
<evidence type="ECO:0000313" key="2">
    <source>
        <dbReference type="Proteomes" id="UP000054018"/>
    </source>
</evidence>
<keyword evidence="2" id="KW-1185">Reference proteome</keyword>
<dbReference type="EMBL" id="KN833699">
    <property type="protein sequence ID" value="KIK26894.1"/>
    <property type="molecule type" value="Genomic_DNA"/>
</dbReference>
<accession>A0A0C9ZLX9</accession>
<dbReference type="AlphaFoldDB" id="A0A0C9ZLX9"/>
<feature type="non-terminal residue" evidence="1">
    <location>
        <position position="1"/>
    </location>
</feature>
<organism evidence="1 2">
    <name type="scientific">Pisolithus microcarpus 441</name>
    <dbReference type="NCBI Taxonomy" id="765257"/>
    <lineage>
        <taxon>Eukaryota</taxon>
        <taxon>Fungi</taxon>
        <taxon>Dikarya</taxon>
        <taxon>Basidiomycota</taxon>
        <taxon>Agaricomycotina</taxon>
        <taxon>Agaricomycetes</taxon>
        <taxon>Agaricomycetidae</taxon>
        <taxon>Boletales</taxon>
        <taxon>Sclerodermatineae</taxon>
        <taxon>Pisolithaceae</taxon>
        <taxon>Pisolithus</taxon>
    </lineage>
</organism>
<sequence length="163" mass="18010">HDEDADEAVDSPVSIKAHVELAHATHMYLFVNLSNLTVELGLEHLPTIVEEFLLQQQNPDDCHGLDEVPLSECPTYGNKIAVINSAAALFYVPSDISGISGMQCEYICSCHLWQNGPPQYDCVFVNTNPGLKGMRSLDVVCIIAFFFFFFSKHMLPMCSGALV</sequence>
<dbReference type="HOGENOM" id="CLU_006344_15_1_1"/>
<protein>
    <submittedName>
        <fullName evidence="1">Unplaced genomic scaffold scaffold_15, whole genome shotgun sequence</fullName>
    </submittedName>
</protein>
<dbReference type="Proteomes" id="UP000054018">
    <property type="component" value="Unassembled WGS sequence"/>
</dbReference>
<proteinExistence type="predicted"/>
<reference evidence="2" key="2">
    <citation type="submission" date="2015-01" db="EMBL/GenBank/DDBJ databases">
        <title>Evolutionary Origins and Diversification of the Mycorrhizal Mutualists.</title>
        <authorList>
            <consortium name="DOE Joint Genome Institute"/>
            <consortium name="Mycorrhizal Genomics Consortium"/>
            <person name="Kohler A."/>
            <person name="Kuo A."/>
            <person name="Nagy L.G."/>
            <person name="Floudas D."/>
            <person name="Copeland A."/>
            <person name="Barry K.W."/>
            <person name="Cichocki N."/>
            <person name="Veneault-Fourrey C."/>
            <person name="LaButti K."/>
            <person name="Lindquist E.A."/>
            <person name="Lipzen A."/>
            <person name="Lundell T."/>
            <person name="Morin E."/>
            <person name="Murat C."/>
            <person name="Riley R."/>
            <person name="Ohm R."/>
            <person name="Sun H."/>
            <person name="Tunlid A."/>
            <person name="Henrissat B."/>
            <person name="Grigoriev I.V."/>
            <person name="Hibbett D.S."/>
            <person name="Martin F."/>
        </authorList>
    </citation>
    <scope>NUCLEOTIDE SEQUENCE [LARGE SCALE GENOMIC DNA]</scope>
    <source>
        <strain evidence="2">441</strain>
    </source>
</reference>
<dbReference type="STRING" id="765257.A0A0C9ZLX9"/>
<name>A0A0C9ZLX9_9AGAM</name>
<evidence type="ECO:0000313" key="1">
    <source>
        <dbReference type="EMBL" id="KIK26894.1"/>
    </source>
</evidence>
<dbReference type="OrthoDB" id="2678360at2759"/>
<gene>
    <name evidence="1" type="ORF">PISMIDRAFT_94117</name>
</gene>